<dbReference type="Gene3D" id="2.30.30.240">
    <property type="entry name" value="PRC-barrel domain"/>
    <property type="match status" value="1"/>
</dbReference>
<reference evidence="3" key="1">
    <citation type="submission" date="2022-10" db="EMBL/GenBank/DDBJ databases">
        <title>Chitiniphilus purpureus sp. nov., a novel chitin-degrading bacterium isolated from crawfish pond sediment.</title>
        <authorList>
            <person name="Li K."/>
        </authorList>
    </citation>
    <scope>NUCLEOTIDE SEQUENCE</scope>
    <source>
        <strain evidence="3">CD1</strain>
    </source>
</reference>
<accession>A0ABY6DN83</accession>
<protein>
    <submittedName>
        <fullName evidence="3">PRC-barrel domain-containing protein</fullName>
    </submittedName>
</protein>
<sequence length="164" mass="17866">MSTWNLNSGIVYDTEPPTEDAGVRCIPHEEKLVAVEPSPGSPAAAESGSGPGSRLAATDELQHYAVAGLDGTTLGTVHSLIVDLHQGRLAYVVIAPDTTRPESLLAVPWHALAHAPHERRLLLNTQRLDLTQAPLFSAANWPDMSRPEWAQAAHTYFEARPYWE</sequence>
<dbReference type="EMBL" id="CP106753">
    <property type="protein sequence ID" value="UXY15128.1"/>
    <property type="molecule type" value="Genomic_DNA"/>
</dbReference>
<gene>
    <name evidence="3" type="ORF">N8I74_17715</name>
</gene>
<dbReference type="Proteomes" id="UP001061302">
    <property type="component" value="Chromosome"/>
</dbReference>
<evidence type="ECO:0000313" key="3">
    <source>
        <dbReference type="EMBL" id="UXY15128.1"/>
    </source>
</evidence>
<organism evidence="3 4">
    <name type="scientific">Chitiniphilus purpureus</name>
    <dbReference type="NCBI Taxonomy" id="2981137"/>
    <lineage>
        <taxon>Bacteria</taxon>
        <taxon>Pseudomonadati</taxon>
        <taxon>Pseudomonadota</taxon>
        <taxon>Betaproteobacteria</taxon>
        <taxon>Neisseriales</taxon>
        <taxon>Chitinibacteraceae</taxon>
        <taxon>Chitiniphilus</taxon>
    </lineage>
</organism>
<feature type="compositionally biased region" description="Low complexity" evidence="1">
    <location>
        <begin position="36"/>
        <end position="48"/>
    </location>
</feature>
<dbReference type="RefSeq" id="WP_263124516.1">
    <property type="nucleotide sequence ID" value="NZ_CP106753.1"/>
</dbReference>
<dbReference type="Pfam" id="PF05239">
    <property type="entry name" value="PRC"/>
    <property type="match status" value="1"/>
</dbReference>
<keyword evidence="4" id="KW-1185">Reference proteome</keyword>
<dbReference type="InterPro" id="IPR011033">
    <property type="entry name" value="PRC_barrel-like_sf"/>
</dbReference>
<name>A0ABY6DN83_9NEIS</name>
<feature type="region of interest" description="Disordered" evidence="1">
    <location>
        <begin position="36"/>
        <end position="55"/>
    </location>
</feature>
<evidence type="ECO:0000313" key="4">
    <source>
        <dbReference type="Proteomes" id="UP001061302"/>
    </source>
</evidence>
<evidence type="ECO:0000256" key="1">
    <source>
        <dbReference type="SAM" id="MobiDB-lite"/>
    </source>
</evidence>
<dbReference type="SUPFAM" id="SSF50346">
    <property type="entry name" value="PRC-barrel domain"/>
    <property type="match status" value="1"/>
</dbReference>
<feature type="domain" description="PRC-barrel" evidence="2">
    <location>
        <begin position="60"/>
        <end position="119"/>
    </location>
</feature>
<dbReference type="InterPro" id="IPR027275">
    <property type="entry name" value="PRC-brl_dom"/>
</dbReference>
<proteinExistence type="predicted"/>
<evidence type="ECO:0000259" key="2">
    <source>
        <dbReference type="Pfam" id="PF05239"/>
    </source>
</evidence>